<feature type="domain" description="BHLH" evidence="7">
    <location>
        <begin position="313"/>
        <end position="366"/>
    </location>
</feature>
<dbReference type="AlphaFoldDB" id="A0A226ELM8"/>
<dbReference type="SMART" id="SM00353">
    <property type="entry name" value="HLH"/>
    <property type="match status" value="1"/>
</dbReference>
<evidence type="ECO:0000256" key="5">
    <source>
        <dbReference type="ARBA" id="ARBA00023242"/>
    </source>
</evidence>
<dbReference type="PANTHER" id="PTHR20937">
    <property type="entry name" value="IP14615P"/>
    <property type="match status" value="1"/>
</dbReference>
<dbReference type="GO" id="GO:0000981">
    <property type="term" value="F:DNA-binding transcription factor activity, RNA polymerase II-specific"/>
    <property type="evidence" value="ECO:0007669"/>
    <property type="project" value="TreeGrafter"/>
</dbReference>
<sequence>MADGSHGLGRSGVGVVENNSEEIVPTTSQTKIRVTAIGGEHGRNPRNIIKLYQAAPAILQDQQCEDRTETKETDAKLYSADHEEGGIQVKVITEQPNKEIHQSESDQIEADKVPEITLQFLNPVDNNKSANEEYTTPASSGLVLKFSENEQNENTESHEFAQTMPLNLDMHVHIMQDSGGESFVEKHNESLIYNNNPEEGLISNDKSANDQCFTIRGLGEEFLYLPPANQNSDHHQLQHHHHHNHHPSSITFHQLPPQMRQGEHHHRLTELGVTPAEMYYDGLGYGSIPIERVPNPRHWRESPTNSLAQSEKDYKKSACDRERTRMRDMNRAFDSLRARLPYAKPPGKKLSKIESLKFAIRHIRYLQSLLESPSPPNFDPHVMGGPLGHPGGGYYFSGGRQYQIPSPRMGMFHQQQIPVQYCPFPNSYFCATPPTTGMQQGQFPGVQQHQHQIVESSQGLPPGIGGSTGELPAFATTYSTVANVASPYGSPQLKLTEDGEISQGEPSMEAPTYFNLNNP</sequence>
<evidence type="ECO:0000313" key="8">
    <source>
        <dbReference type="EMBL" id="OXA58210.1"/>
    </source>
</evidence>
<dbReference type="Proteomes" id="UP000198287">
    <property type="component" value="Unassembled WGS sequence"/>
</dbReference>
<evidence type="ECO:0000256" key="3">
    <source>
        <dbReference type="ARBA" id="ARBA00023125"/>
    </source>
</evidence>
<dbReference type="OrthoDB" id="9946827at2759"/>
<dbReference type="Pfam" id="PF00010">
    <property type="entry name" value="HLH"/>
    <property type="match status" value="1"/>
</dbReference>
<evidence type="ECO:0000256" key="2">
    <source>
        <dbReference type="ARBA" id="ARBA00023015"/>
    </source>
</evidence>
<evidence type="ECO:0000313" key="9">
    <source>
        <dbReference type="Proteomes" id="UP000198287"/>
    </source>
</evidence>
<keyword evidence="4" id="KW-0804">Transcription</keyword>
<keyword evidence="5" id="KW-0539">Nucleus</keyword>
<evidence type="ECO:0000259" key="7">
    <source>
        <dbReference type="PROSITE" id="PS50888"/>
    </source>
</evidence>
<dbReference type="GO" id="GO:0000978">
    <property type="term" value="F:RNA polymerase II cis-regulatory region sequence-specific DNA binding"/>
    <property type="evidence" value="ECO:0007669"/>
    <property type="project" value="TreeGrafter"/>
</dbReference>
<dbReference type="InterPro" id="IPR036638">
    <property type="entry name" value="HLH_DNA-bd_sf"/>
</dbReference>
<dbReference type="Gene3D" id="4.10.280.10">
    <property type="entry name" value="Helix-loop-helix DNA-binding domain"/>
    <property type="match status" value="1"/>
</dbReference>
<feature type="region of interest" description="Disordered" evidence="6">
    <location>
        <begin position="489"/>
        <end position="519"/>
    </location>
</feature>
<accession>A0A226ELM8</accession>
<dbReference type="PROSITE" id="PS50888">
    <property type="entry name" value="BHLH"/>
    <property type="match status" value="1"/>
</dbReference>
<keyword evidence="9" id="KW-1185">Reference proteome</keyword>
<reference evidence="8 9" key="1">
    <citation type="submission" date="2015-12" db="EMBL/GenBank/DDBJ databases">
        <title>The genome of Folsomia candida.</title>
        <authorList>
            <person name="Faddeeva A."/>
            <person name="Derks M.F."/>
            <person name="Anvar Y."/>
            <person name="Smit S."/>
            <person name="Van Straalen N."/>
            <person name="Roelofs D."/>
        </authorList>
    </citation>
    <scope>NUCLEOTIDE SEQUENCE [LARGE SCALE GENOMIC DNA]</scope>
    <source>
        <strain evidence="8 9">VU population</strain>
        <tissue evidence="8">Whole body</tissue>
    </source>
</reference>
<evidence type="ECO:0000256" key="1">
    <source>
        <dbReference type="ARBA" id="ARBA00022473"/>
    </source>
</evidence>
<proteinExistence type="predicted"/>
<feature type="region of interest" description="Disordered" evidence="6">
    <location>
        <begin position="228"/>
        <end position="249"/>
    </location>
</feature>
<protein>
    <submittedName>
        <fullName evidence="8">Neurogenin-3</fullName>
    </submittedName>
</protein>
<keyword evidence="1" id="KW-0217">Developmental protein</keyword>
<dbReference type="PANTHER" id="PTHR20937:SF3">
    <property type="entry name" value="IP14615P"/>
    <property type="match status" value="1"/>
</dbReference>
<dbReference type="GO" id="GO:0005634">
    <property type="term" value="C:nucleus"/>
    <property type="evidence" value="ECO:0007669"/>
    <property type="project" value="TreeGrafter"/>
</dbReference>
<dbReference type="EMBL" id="LNIX01000003">
    <property type="protein sequence ID" value="OXA58210.1"/>
    <property type="molecule type" value="Genomic_DNA"/>
</dbReference>
<evidence type="ECO:0000256" key="6">
    <source>
        <dbReference type="SAM" id="MobiDB-lite"/>
    </source>
</evidence>
<dbReference type="InterPro" id="IPR011598">
    <property type="entry name" value="bHLH_dom"/>
</dbReference>
<comment type="caution">
    <text evidence="8">The sequence shown here is derived from an EMBL/GenBank/DDBJ whole genome shotgun (WGS) entry which is preliminary data.</text>
</comment>
<dbReference type="InterPro" id="IPR040259">
    <property type="entry name" value="Mesogenin/MesP"/>
</dbReference>
<dbReference type="GO" id="GO:0046983">
    <property type="term" value="F:protein dimerization activity"/>
    <property type="evidence" value="ECO:0007669"/>
    <property type="project" value="InterPro"/>
</dbReference>
<dbReference type="FunFam" id="4.10.280.10:FF:000090">
    <property type="entry name" value="Salivary gland-expressed bHLH"/>
    <property type="match status" value="1"/>
</dbReference>
<dbReference type="GO" id="GO:0001707">
    <property type="term" value="P:mesoderm formation"/>
    <property type="evidence" value="ECO:0007669"/>
    <property type="project" value="TreeGrafter"/>
</dbReference>
<feature type="region of interest" description="Disordered" evidence="6">
    <location>
        <begin position="297"/>
        <end position="318"/>
    </location>
</feature>
<evidence type="ECO:0000256" key="4">
    <source>
        <dbReference type="ARBA" id="ARBA00023163"/>
    </source>
</evidence>
<keyword evidence="2" id="KW-0805">Transcription regulation</keyword>
<gene>
    <name evidence="8" type="ORF">Fcan01_07505</name>
</gene>
<keyword evidence="3" id="KW-0238">DNA-binding</keyword>
<dbReference type="CDD" id="cd11390">
    <property type="entry name" value="bHLH_TS"/>
    <property type="match status" value="1"/>
</dbReference>
<feature type="compositionally biased region" description="Basic residues" evidence="6">
    <location>
        <begin position="237"/>
        <end position="246"/>
    </location>
</feature>
<dbReference type="SUPFAM" id="SSF47459">
    <property type="entry name" value="HLH, helix-loop-helix DNA-binding domain"/>
    <property type="match status" value="1"/>
</dbReference>
<name>A0A226ELM8_FOLCA</name>
<organism evidence="8 9">
    <name type="scientific">Folsomia candida</name>
    <name type="common">Springtail</name>
    <dbReference type="NCBI Taxonomy" id="158441"/>
    <lineage>
        <taxon>Eukaryota</taxon>
        <taxon>Metazoa</taxon>
        <taxon>Ecdysozoa</taxon>
        <taxon>Arthropoda</taxon>
        <taxon>Hexapoda</taxon>
        <taxon>Collembola</taxon>
        <taxon>Entomobryomorpha</taxon>
        <taxon>Isotomoidea</taxon>
        <taxon>Isotomidae</taxon>
        <taxon>Proisotominae</taxon>
        <taxon>Folsomia</taxon>
    </lineage>
</organism>